<dbReference type="STRING" id="1278073.MYSTI_06392"/>
<dbReference type="eggNOG" id="COG0810">
    <property type="taxonomic scope" value="Bacteria"/>
</dbReference>
<dbReference type="RefSeq" id="WP_015351919.1">
    <property type="nucleotide sequence ID" value="NC_020126.1"/>
</dbReference>
<sequence>MSFASRLEGLLQQVGLSGVVEEVRSRLGYTRPQPPPSRNGATHAAPPPVARKEAPAAAPAPPGVAEPTRVERTPRPRPVAEAEAEPLPLEASAPEAPAPRAAKAKKARTATKAPKVKVASAKAPKAKASGKSPTRSKAREKKPEASAADSHQAVGQLVDALRAHPRHEELRAAGKLKDQLVRSLIPLYLARAMELDMEVTSGTTSRFWGELGISYAAPNAAKALRLHAGYAQDTKKGKAITPKGVQYVEETLKKQREGASA</sequence>
<dbReference type="HOGENOM" id="CLU_061153_0_0_7"/>
<organism evidence="2 3">
    <name type="scientific">Myxococcus stipitatus (strain DSM 14675 / JCM 12634 / Mx s8)</name>
    <dbReference type="NCBI Taxonomy" id="1278073"/>
    <lineage>
        <taxon>Bacteria</taxon>
        <taxon>Pseudomonadati</taxon>
        <taxon>Myxococcota</taxon>
        <taxon>Myxococcia</taxon>
        <taxon>Myxococcales</taxon>
        <taxon>Cystobacterineae</taxon>
        <taxon>Myxococcaceae</taxon>
        <taxon>Myxococcus</taxon>
    </lineage>
</organism>
<feature type="compositionally biased region" description="Basic and acidic residues" evidence="1">
    <location>
        <begin position="68"/>
        <end position="80"/>
    </location>
</feature>
<evidence type="ECO:0000256" key="1">
    <source>
        <dbReference type="SAM" id="MobiDB-lite"/>
    </source>
</evidence>
<evidence type="ECO:0000313" key="2">
    <source>
        <dbReference type="EMBL" id="AGC47665.1"/>
    </source>
</evidence>
<accession>L7UIF4</accession>
<feature type="region of interest" description="Disordered" evidence="1">
    <location>
        <begin position="26"/>
        <end position="152"/>
    </location>
</feature>
<keyword evidence="3" id="KW-1185">Reference proteome</keyword>
<feature type="compositionally biased region" description="Low complexity" evidence="1">
    <location>
        <begin position="81"/>
        <end position="101"/>
    </location>
</feature>
<dbReference type="Proteomes" id="UP000011131">
    <property type="component" value="Chromosome"/>
</dbReference>
<proteinExistence type="predicted"/>
<dbReference type="AlphaFoldDB" id="L7UIF4"/>
<dbReference type="KEGG" id="msd:MYSTI_06392"/>
<dbReference type="PATRIC" id="fig|1278073.3.peg.6487"/>
<protein>
    <submittedName>
        <fullName evidence="2">Uncharacterized protein</fullName>
    </submittedName>
</protein>
<reference evidence="2 3" key="1">
    <citation type="journal article" date="2013" name="Genome Announc.">
        <title>Complete genome sequence of Myxococcus stipitatus strain DSM 14675, a fruiting myxobacterium.</title>
        <authorList>
            <person name="Huntley S."/>
            <person name="Kneip S."/>
            <person name="Treuner-Lange A."/>
            <person name="Sogaard-Andersen L."/>
        </authorList>
    </citation>
    <scope>NUCLEOTIDE SEQUENCE [LARGE SCALE GENOMIC DNA]</scope>
    <source>
        <strain evidence="3">DSM 14675 / JCM 12634 / Mx s8</strain>
    </source>
</reference>
<evidence type="ECO:0000313" key="3">
    <source>
        <dbReference type="Proteomes" id="UP000011131"/>
    </source>
</evidence>
<name>L7UIF4_MYXSD</name>
<dbReference type="OrthoDB" id="5515260at2"/>
<dbReference type="EMBL" id="CP004025">
    <property type="protein sequence ID" value="AGC47665.1"/>
    <property type="molecule type" value="Genomic_DNA"/>
</dbReference>
<gene>
    <name evidence="2" type="ordered locus">MYSTI_06392</name>
</gene>
<feature type="compositionally biased region" description="Low complexity" evidence="1">
    <location>
        <begin position="110"/>
        <end position="127"/>
    </location>
</feature>